<dbReference type="AlphaFoldDB" id="A0A4Y1QUY0"/>
<reference evidence="2" key="1">
    <citation type="journal article" date="2019" name="Science">
        <title>Mutation of a bHLH transcription factor allowed almond domestication.</title>
        <authorList>
            <person name="Sanchez-Perez R."/>
            <person name="Pavan S."/>
            <person name="Mazzeo R."/>
            <person name="Moldovan C."/>
            <person name="Aiese Cigliano R."/>
            <person name="Del Cueto J."/>
            <person name="Ricciardi F."/>
            <person name="Lotti C."/>
            <person name="Ricciardi L."/>
            <person name="Dicenta F."/>
            <person name="Lopez-Marques R.L."/>
            <person name="Lindberg Moller B."/>
        </authorList>
    </citation>
    <scope>NUCLEOTIDE SEQUENCE</scope>
</reference>
<feature type="region of interest" description="Disordered" evidence="1">
    <location>
        <begin position="61"/>
        <end position="83"/>
    </location>
</feature>
<proteinExistence type="predicted"/>
<accession>A0A4Y1QUY0</accession>
<organism evidence="2">
    <name type="scientific">Prunus dulcis</name>
    <name type="common">Almond</name>
    <name type="synonym">Amygdalus dulcis</name>
    <dbReference type="NCBI Taxonomy" id="3755"/>
    <lineage>
        <taxon>Eukaryota</taxon>
        <taxon>Viridiplantae</taxon>
        <taxon>Streptophyta</taxon>
        <taxon>Embryophyta</taxon>
        <taxon>Tracheophyta</taxon>
        <taxon>Spermatophyta</taxon>
        <taxon>Magnoliopsida</taxon>
        <taxon>eudicotyledons</taxon>
        <taxon>Gunneridae</taxon>
        <taxon>Pentapetalae</taxon>
        <taxon>rosids</taxon>
        <taxon>fabids</taxon>
        <taxon>Rosales</taxon>
        <taxon>Rosaceae</taxon>
        <taxon>Amygdaloideae</taxon>
        <taxon>Amygdaleae</taxon>
        <taxon>Prunus</taxon>
    </lineage>
</organism>
<evidence type="ECO:0000313" key="2">
    <source>
        <dbReference type="EMBL" id="BBG95675.1"/>
    </source>
</evidence>
<sequence length="83" mass="9397">MCRACSLLKLAFDPKSVKFVKWVYEKLTCLAHCSILPTKTFETQPILPLWWGGQVNSRGSHVTKHEQAEREGHSFNHVGESNG</sequence>
<protein>
    <submittedName>
        <fullName evidence="2">Uncharacterized protein</fullName>
    </submittedName>
</protein>
<evidence type="ECO:0000256" key="1">
    <source>
        <dbReference type="SAM" id="MobiDB-lite"/>
    </source>
</evidence>
<dbReference type="EMBL" id="AP019297">
    <property type="protein sequence ID" value="BBG95675.1"/>
    <property type="molecule type" value="Genomic_DNA"/>
</dbReference>
<name>A0A4Y1QUY0_PRUDU</name>
<feature type="compositionally biased region" description="Basic and acidic residues" evidence="1">
    <location>
        <begin position="63"/>
        <end position="74"/>
    </location>
</feature>
<gene>
    <name evidence="2" type="ORF">Prudu_004286</name>
</gene>